<accession>A0A4U3MCG0</accession>
<name>A0A4U3MCG0_ENTFL</name>
<dbReference type="SUPFAM" id="SSF51445">
    <property type="entry name" value="(Trans)glycosidases"/>
    <property type="match status" value="1"/>
</dbReference>
<dbReference type="Proteomes" id="UP000305511">
    <property type="component" value="Unassembled WGS sequence"/>
</dbReference>
<comment type="caution">
    <text evidence="1">The sequence shown here is derived from an EMBL/GenBank/DDBJ whole genome shotgun (WGS) entry which is preliminary data.</text>
</comment>
<dbReference type="EMBL" id="SIYF01000211">
    <property type="protein sequence ID" value="TKK85316.1"/>
    <property type="molecule type" value="Genomic_DNA"/>
</dbReference>
<sequence>MKYQFPENFWWGSAASGPQTEGVFEGDGKG</sequence>
<organism evidence="1 2">
    <name type="scientific">Enterococcus faecalis</name>
    <name type="common">Streptococcus faecalis</name>
    <dbReference type="NCBI Taxonomy" id="1351"/>
    <lineage>
        <taxon>Bacteria</taxon>
        <taxon>Bacillati</taxon>
        <taxon>Bacillota</taxon>
        <taxon>Bacilli</taxon>
        <taxon>Lactobacillales</taxon>
        <taxon>Enterococcaceae</taxon>
        <taxon>Enterococcus</taxon>
    </lineage>
</organism>
<dbReference type="InterPro" id="IPR001360">
    <property type="entry name" value="Glyco_hydro_1"/>
</dbReference>
<proteinExistence type="predicted"/>
<reference evidence="1 2" key="1">
    <citation type="submission" date="2019-02" db="EMBL/GenBank/DDBJ databases">
        <title>Bacteria dissemination in different level of health care in South Africa: the effectiveness of infections prevention and control.</title>
        <authorList>
            <person name="Shobo C."/>
            <person name="Amoako D.G."/>
            <person name="Allam M."/>
            <person name="Ismail A."/>
            <person name="Bester L.A."/>
            <person name="Essack S.Y."/>
        </authorList>
    </citation>
    <scope>NUCLEOTIDE SEQUENCE [LARGE SCALE GENOMIC DNA]</scope>
    <source>
        <strain evidence="1 2">2SIL2</strain>
    </source>
</reference>
<dbReference type="GO" id="GO:0005975">
    <property type="term" value="P:carbohydrate metabolic process"/>
    <property type="evidence" value="ECO:0007669"/>
    <property type="project" value="InterPro"/>
</dbReference>
<dbReference type="RefSeq" id="WP_137274083.1">
    <property type="nucleotide sequence ID" value="NZ_SIYF01000211.1"/>
</dbReference>
<dbReference type="AlphaFoldDB" id="A0A4U3MCG0"/>
<dbReference type="InterPro" id="IPR017853">
    <property type="entry name" value="GH"/>
</dbReference>
<feature type="non-terminal residue" evidence="1">
    <location>
        <position position="30"/>
    </location>
</feature>
<protein>
    <submittedName>
        <fullName evidence="1">Glycosyl hydrolase family protein</fullName>
    </submittedName>
</protein>
<dbReference type="Pfam" id="PF00232">
    <property type="entry name" value="Glyco_hydro_1"/>
    <property type="match status" value="1"/>
</dbReference>
<evidence type="ECO:0000313" key="1">
    <source>
        <dbReference type="EMBL" id="TKK85316.1"/>
    </source>
</evidence>
<dbReference type="GO" id="GO:0004553">
    <property type="term" value="F:hydrolase activity, hydrolyzing O-glycosyl compounds"/>
    <property type="evidence" value="ECO:0007669"/>
    <property type="project" value="InterPro"/>
</dbReference>
<dbReference type="Gene3D" id="3.20.20.80">
    <property type="entry name" value="Glycosidases"/>
    <property type="match status" value="1"/>
</dbReference>
<evidence type="ECO:0000313" key="2">
    <source>
        <dbReference type="Proteomes" id="UP000305511"/>
    </source>
</evidence>
<keyword evidence="1" id="KW-0378">Hydrolase</keyword>
<gene>
    <name evidence="1" type="ORF">EY666_09320</name>
</gene>